<keyword evidence="7 11" id="KW-1133">Transmembrane helix</keyword>
<evidence type="ECO:0000256" key="5">
    <source>
        <dbReference type="ARBA" id="ARBA00022801"/>
    </source>
</evidence>
<feature type="transmembrane region" description="Helical" evidence="11">
    <location>
        <begin position="172"/>
        <end position="191"/>
    </location>
</feature>
<evidence type="ECO:0000256" key="6">
    <source>
        <dbReference type="ARBA" id="ARBA00022833"/>
    </source>
</evidence>
<dbReference type="InterPro" id="IPR001915">
    <property type="entry name" value="Peptidase_M48"/>
</dbReference>
<keyword evidence="4" id="KW-0479">Metal-binding</keyword>
<organism evidence="13 14">
    <name type="scientific">Estrella lausannensis</name>
    <dbReference type="NCBI Taxonomy" id="483423"/>
    <lineage>
        <taxon>Bacteria</taxon>
        <taxon>Pseudomonadati</taxon>
        <taxon>Chlamydiota</taxon>
        <taxon>Chlamydiia</taxon>
        <taxon>Parachlamydiales</taxon>
        <taxon>Candidatus Criblamydiaceae</taxon>
        <taxon>Estrella</taxon>
    </lineage>
</organism>
<keyword evidence="8 10" id="KW-0482">Metalloprotease</keyword>
<dbReference type="PANTHER" id="PTHR43221:SF2">
    <property type="entry name" value="PROTEASE HTPX HOMOLOG"/>
    <property type="match status" value="1"/>
</dbReference>
<dbReference type="GO" id="GO:0004222">
    <property type="term" value="F:metalloendopeptidase activity"/>
    <property type="evidence" value="ECO:0007669"/>
    <property type="project" value="InterPro"/>
</dbReference>
<keyword evidence="1" id="KW-1003">Cell membrane</keyword>
<evidence type="ECO:0000256" key="10">
    <source>
        <dbReference type="RuleBase" id="RU003983"/>
    </source>
</evidence>
<name>A0A0H5DQ10_9BACT</name>
<reference evidence="14" key="1">
    <citation type="submission" date="2015-06" db="EMBL/GenBank/DDBJ databases">
        <authorList>
            <person name="Bertelli C."/>
        </authorList>
    </citation>
    <scope>NUCLEOTIDE SEQUENCE [LARGE SCALE GENOMIC DNA]</scope>
    <source>
        <strain evidence="14">CRIB-30</strain>
    </source>
</reference>
<dbReference type="CDD" id="cd07340">
    <property type="entry name" value="M48B_Htpx_like"/>
    <property type="match status" value="1"/>
</dbReference>
<comment type="cofactor">
    <cofactor evidence="10">
        <name>Zn(2+)</name>
        <dbReference type="ChEBI" id="CHEBI:29105"/>
    </cofactor>
    <text evidence="10">Binds 1 zinc ion per subunit.</text>
</comment>
<gene>
    <name evidence="13" type="primary">htpX</name>
    <name evidence="13" type="ORF">ELAC_0771</name>
</gene>
<evidence type="ECO:0000256" key="1">
    <source>
        <dbReference type="ARBA" id="ARBA00022475"/>
    </source>
</evidence>
<feature type="transmembrane region" description="Helical" evidence="11">
    <location>
        <begin position="16"/>
        <end position="40"/>
    </location>
</feature>
<keyword evidence="3 11" id="KW-0812">Transmembrane</keyword>
<feature type="domain" description="Peptidase M48" evidence="12">
    <location>
        <begin position="98"/>
        <end position="311"/>
    </location>
</feature>
<evidence type="ECO:0000256" key="2">
    <source>
        <dbReference type="ARBA" id="ARBA00022670"/>
    </source>
</evidence>
<proteinExistence type="inferred from homology"/>
<keyword evidence="2 10" id="KW-0645">Protease</keyword>
<dbReference type="EMBL" id="CWGJ01000011">
    <property type="protein sequence ID" value="CRX38123.1"/>
    <property type="molecule type" value="Genomic_DNA"/>
</dbReference>
<keyword evidence="14" id="KW-1185">Reference proteome</keyword>
<dbReference type="InterPro" id="IPR050083">
    <property type="entry name" value="HtpX_protease"/>
</dbReference>
<evidence type="ECO:0000259" key="12">
    <source>
        <dbReference type="Pfam" id="PF01435"/>
    </source>
</evidence>
<keyword evidence="9 11" id="KW-0472">Membrane</keyword>
<dbReference type="OrthoDB" id="15218at2"/>
<dbReference type="RefSeq" id="WP_098037972.1">
    <property type="nucleotide sequence ID" value="NZ_CWGJ01000011.1"/>
</dbReference>
<evidence type="ECO:0000256" key="3">
    <source>
        <dbReference type="ARBA" id="ARBA00022692"/>
    </source>
</evidence>
<evidence type="ECO:0000256" key="9">
    <source>
        <dbReference type="ARBA" id="ARBA00023136"/>
    </source>
</evidence>
<feature type="transmembrane region" description="Helical" evidence="11">
    <location>
        <begin position="211"/>
        <end position="233"/>
    </location>
</feature>
<evidence type="ECO:0000256" key="8">
    <source>
        <dbReference type="ARBA" id="ARBA00023049"/>
    </source>
</evidence>
<evidence type="ECO:0000313" key="13">
    <source>
        <dbReference type="EMBL" id="CRX38123.1"/>
    </source>
</evidence>
<sequence>MDFWKAQHNARTKTKYYLAAFVLITLFTAIVAEGAMRYFAPDVYDAPYPLISILFLAITFIVAGYNYTMYQSFGGAYVARSVGAVEVHPLTTDPQEKVLLNIVKEMALASSLPMPRVFIIPAKQINAFAAGLNPDSAAIAVTEGAIERLSRDELQGVVAHEFGHIYNGDMQISLRLAAMVMGFFFVMYLGFRTLQLASYRRRDSREKGGNPVLIAALVLLVAGVFTWFAGTLLKCVVSREREYLADACSVQFTRNPRGIASALRKIAGESVNDMPKAGMAFSHMYFDEHLGFSSLFATHPPLAKRIQAIEGNLYAPDHPLP</sequence>
<dbReference type="PANTHER" id="PTHR43221">
    <property type="entry name" value="PROTEASE HTPX"/>
    <property type="match status" value="1"/>
</dbReference>
<dbReference type="Proteomes" id="UP000220251">
    <property type="component" value="Unassembled WGS sequence"/>
</dbReference>
<dbReference type="AlphaFoldDB" id="A0A0H5DQ10"/>
<dbReference type="EC" id="3.4.24.-" evidence="13"/>
<dbReference type="Gene3D" id="3.30.2010.10">
    <property type="entry name" value="Metalloproteases ('zincins'), catalytic domain"/>
    <property type="match status" value="1"/>
</dbReference>
<protein>
    <submittedName>
        <fullName evidence="13">Putative protease HtpX</fullName>
        <ecNumber evidence="13">3.4.24.-</ecNumber>
    </submittedName>
</protein>
<evidence type="ECO:0000256" key="7">
    <source>
        <dbReference type="ARBA" id="ARBA00022989"/>
    </source>
</evidence>
<evidence type="ECO:0000256" key="4">
    <source>
        <dbReference type="ARBA" id="ARBA00022723"/>
    </source>
</evidence>
<keyword evidence="6 10" id="KW-0862">Zinc</keyword>
<dbReference type="Pfam" id="PF01435">
    <property type="entry name" value="Peptidase_M48"/>
    <property type="match status" value="1"/>
</dbReference>
<evidence type="ECO:0000313" key="14">
    <source>
        <dbReference type="Proteomes" id="UP000220251"/>
    </source>
</evidence>
<dbReference type="GO" id="GO:0006508">
    <property type="term" value="P:proteolysis"/>
    <property type="evidence" value="ECO:0007669"/>
    <property type="project" value="UniProtKB-KW"/>
</dbReference>
<accession>A0A0H5DQ10</accession>
<dbReference type="GO" id="GO:0046872">
    <property type="term" value="F:metal ion binding"/>
    <property type="evidence" value="ECO:0007669"/>
    <property type="project" value="UniProtKB-KW"/>
</dbReference>
<comment type="similarity">
    <text evidence="10">Belongs to the peptidase M48 family.</text>
</comment>
<keyword evidence="5 10" id="KW-0378">Hydrolase</keyword>
<evidence type="ECO:0000256" key="11">
    <source>
        <dbReference type="SAM" id="Phobius"/>
    </source>
</evidence>
<feature type="transmembrane region" description="Helical" evidence="11">
    <location>
        <begin position="46"/>
        <end position="67"/>
    </location>
</feature>